<sequence>MGEFYVCSCFYTHNFYIKELGLHAIYISKEQFLIQYSKVLKQHGYSTDERIQSILSQLENELQRRENLGPAFLHRKSIIREKYKMLHPEIFQLKTEFLQPEFLNLVNYCKQSDATVGGVMQYLEETQVKNVYAFPVFTDSFCRKLIEELAHFEESDCPKGRSNTMNHYGLSMDEVGFNDFITTLRVEYMQHITRLLFPEWGGGNLDSHKAFIVKYKVGEDIDLGYHYDNAEVTLNVSLTDNYQGGSLYFGDMRTVPLPDTECSEYNHVYGVGILHRGQHMHGALPIYSGVRYNLITWMRSSKIRNQLCPMCNNKPDLVKTVGYGDGFTADAQQITDVCSLT</sequence>
<reference evidence="8" key="3">
    <citation type="submission" date="2023-05" db="EMBL/GenBank/DDBJ databases">
        <authorList>
            <person name="Smith C.H."/>
        </authorList>
    </citation>
    <scope>NUCLEOTIDE SEQUENCE</scope>
    <source>
        <strain evidence="8">CHS0354</strain>
        <tissue evidence="8">Mantle</tissue>
    </source>
</reference>
<organism evidence="8 9">
    <name type="scientific">Potamilus streckersoni</name>
    <dbReference type="NCBI Taxonomy" id="2493646"/>
    <lineage>
        <taxon>Eukaryota</taxon>
        <taxon>Metazoa</taxon>
        <taxon>Spiralia</taxon>
        <taxon>Lophotrochozoa</taxon>
        <taxon>Mollusca</taxon>
        <taxon>Bivalvia</taxon>
        <taxon>Autobranchia</taxon>
        <taxon>Heteroconchia</taxon>
        <taxon>Palaeoheterodonta</taxon>
        <taxon>Unionida</taxon>
        <taxon>Unionoidea</taxon>
        <taxon>Unionidae</taxon>
        <taxon>Ambleminae</taxon>
        <taxon>Lampsilini</taxon>
        <taxon>Potamilus</taxon>
    </lineage>
</organism>
<keyword evidence="3" id="KW-0847">Vitamin C</keyword>
<dbReference type="AlphaFoldDB" id="A0AAE0SVZ0"/>
<proteinExistence type="predicted"/>
<dbReference type="SMART" id="SM00702">
    <property type="entry name" value="P4Hc"/>
    <property type="match status" value="1"/>
</dbReference>
<dbReference type="GO" id="GO:0005506">
    <property type="term" value="F:iron ion binding"/>
    <property type="evidence" value="ECO:0007669"/>
    <property type="project" value="InterPro"/>
</dbReference>
<dbReference type="EMBL" id="JAEAOA010001449">
    <property type="protein sequence ID" value="KAK3599067.1"/>
    <property type="molecule type" value="Genomic_DNA"/>
</dbReference>
<dbReference type="GO" id="GO:0051213">
    <property type="term" value="F:dioxygenase activity"/>
    <property type="evidence" value="ECO:0007669"/>
    <property type="project" value="UniProtKB-KW"/>
</dbReference>
<dbReference type="GO" id="GO:0031418">
    <property type="term" value="F:L-ascorbic acid binding"/>
    <property type="evidence" value="ECO:0007669"/>
    <property type="project" value="UniProtKB-KW"/>
</dbReference>
<keyword evidence="6" id="KW-0408">Iron</keyword>
<name>A0AAE0SVZ0_9BIVA</name>
<evidence type="ECO:0000256" key="3">
    <source>
        <dbReference type="ARBA" id="ARBA00022896"/>
    </source>
</evidence>
<keyword evidence="9" id="KW-1185">Reference proteome</keyword>
<dbReference type="InterPro" id="IPR006620">
    <property type="entry name" value="Pro_4_hyd_alph"/>
</dbReference>
<feature type="domain" description="Fe2OG dioxygenase" evidence="7">
    <location>
        <begin position="206"/>
        <end position="300"/>
    </location>
</feature>
<dbReference type="Pfam" id="PF25238">
    <property type="entry name" value="OGFOD2-like"/>
    <property type="match status" value="1"/>
</dbReference>
<dbReference type="PROSITE" id="PS51471">
    <property type="entry name" value="FE2OG_OXY"/>
    <property type="match status" value="1"/>
</dbReference>
<evidence type="ECO:0000256" key="5">
    <source>
        <dbReference type="ARBA" id="ARBA00023002"/>
    </source>
</evidence>
<protein>
    <recommendedName>
        <fullName evidence="7">Fe2OG dioxygenase domain-containing protein</fullName>
    </recommendedName>
</protein>
<keyword evidence="2" id="KW-0479">Metal-binding</keyword>
<reference evidence="8" key="2">
    <citation type="journal article" date="2021" name="Genome Biol. Evol.">
        <title>Developing a high-quality reference genome for a parasitic bivalve with doubly uniparental inheritance (Bivalvia: Unionida).</title>
        <authorList>
            <person name="Smith C.H."/>
        </authorList>
    </citation>
    <scope>NUCLEOTIDE SEQUENCE</scope>
    <source>
        <strain evidence="8">CHS0354</strain>
        <tissue evidence="8">Mantle</tissue>
    </source>
</reference>
<evidence type="ECO:0000256" key="2">
    <source>
        <dbReference type="ARBA" id="ARBA00022723"/>
    </source>
</evidence>
<keyword evidence="4" id="KW-0223">Dioxygenase</keyword>
<dbReference type="Gene3D" id="2.60.120.620">
    <property type="entry name" value="q2cbj1_9rhob like domain"/>
    <property type="match status" value="1"/>
</dbReference>
<dbReference type="PANTHER" id="PTHR24014">
    <property type="entry name" value="2-OXOGLUTARATE AND IRON-DEPENDENT OXYGENASE DOMAIN-CONTAINING PROTEIN 2"/>
    <property type="match status" value="1"/>
</dbReference>
<dbReference type="PANTHER" id="PTHR24014:SF4">
    <property type="entry name" value="2-OXOGLUTARATE AND IRON-DEPENDENT OXYGENASE DOMAIN-CONTAINING PROTEIN 2"/>
    <property type="match status" value="1"/>
</dbReference>
<dbReference type="InterPro" id="IPR005123">
    <property type="entry name" value="Oxoglu/Fe-dep_dioxygenase_dom"/>
</dbReference>
<evidence type="ECO:0000313" key="8">
    <source>
        <dbReference type="EMBL" id="KAK3599067.1"/>
    </source>
</evidence>
<keyword evidence="5" id="KW-0560">Oxidoreductase</keyword>
<accession>A0AAE0SVZ0</accession>
<evidence type="ECO:0000259" key="7">
    <source>
        <dbReference type="PROSITE" id="PS51471"/>
    </source>
</evidence>
<dbReference type="GO" id="GO:0016705">
    <property type="term" value="F:oxidoreductase activity, acting on paired donors, with incorporation or reduction of molecular oxygen"/>
    <property type="evidence" value="ECO:0007669"/>
    <property type="project" value="InterPro"/>
</dbReference>
<comment type="caution">
    <text evidence="8">The sequence shown here is derived from an EMBL/GenBank/DDBJ whole genome shotgun (WGS) entry which is preliminary data.</text>
</comment>
<reference evidence="8" key="1">
    <citation type="journal article" date="2021" name="Genome Biol. Evol.">
        <title>A High-Quality Reference Genome for a Parasitic Bivalve with Doubly Uniparental Inheritance (Bivalvia: Unionida).</title>
        <authorList>
            <person name="Smith C.H."/>
        </authorList>
    </citation>
    <scope>NUCLEOTIDE SEQUENCE</scope>
    <source>
        <strain evidence="8">CHS0354</strain>
    </source>
</reference>
<evidence type="ECO:0000313" key="9">
    <source>
        <dbReference type="Proteomes" id="UP001195483"/>
    </source>
</evidence>
<evidence type="ECO:0000256" key="6">
    <source>
        <dbReference type="ARBA" id="ARBA00023004"/>
    </source>
</evidence>
<comment type="cofactor">
    <cofactor evidence="1">
        <name>L-ascorbate</name>
        <dbReference type="ChEBI" id="CHEBI:38290"/>
    </cofactor>
</comment>
<dbReference type="Proteomes" id="UP001195483">
    <property type="component" value="Unassembled WGS sequence"/>
</dbReference>
<gene>
    <name evidence="8" type="ORF">CHS0354_024393</name>
</gene>
<evidence type="ECO:0000256" key="4">
    <source>
        <dbReference type="ARBA" id="ARBA00022964"/>
    </source>
</evidence>
<evidence type="ECO:0000256" key="1">
    <source>
        <dbReference type="ARBA" id="ARBA00001961"/>
    </source>
</evidence>